<keyword evidence="4 8" id="KW-0418">Kinase</keyword>
<evidence type="ECO:0000259" key="7">
    <source>
        <dbReference type="PROSITE" id="PS50109"/>
    </source>
</evidence>
<keyword evidence="5" id="KW-0902">Two-component regulatory system</keyword>
<dbReference type="SUPFAM" id="SSF55874">
    <property type="entry name" value="ATPase domain of HSP90 chaperone/DNA topoisomerase II/histidine kinase"/>
    <property type="match status" value="1"/>
</dbReference>
<dbReference type="PANTHER" id="PTHR24421:SF10">
    <property type="entry name" value="NITRATE_NITRITE SENSOR PROTEIN NARQ"/>
    <property type="match status" value="1"/>
</dbReference>
<evidence type="ECO:0000256" key="4">
    <source>
        <dbReference type="ARBA" id="ARBA00022777"/>
    </source>
</evidence>
<evidence type="ECO:0000256" key="5">
    <source>
        <dbReference type="ARBA" id="ARBA00023012"/>
    </source>
</evidence>
<feature type="transmembrane region" description="Helical" evidence="6">
    <location>
        <begin position="68"/>
        <end position="86"/>
    </location>
</feature>
<feature type="transmembrane region" description="Helical" evidence="6">
    <location>
        <begin position="188"/>
        <end position="206"/>
    </location>
</feature>
<feature type="transmembrane region" description="Helical" evidence="6">
    <location>
        <begin position="92"/>
        <end position="113"/>
    </location>
</feature>
<dbReference type="EC" id="2.7.13.3" evidence="2"/>
<proteinExistence type="predicted"/>
<dbReference type="InterPro" id="IPR005467">
    <property type="entry name" value="His_kinase_dom"/>
</dbReference>
<evidence type="ECO:0000256" key="3">
    <source>
        <dbReference type="ARBA" id="ARBA00022679"/>
    </source>
</evidence>
<accession>A0A1M5BP77</accession>
<dbReference type="Gene3D" id="3.30.565.10">
    <property type="entry name" value="Histidine kinase-like ATPase, C-terminal domain"/>
    <property type="match status" value="1"/>
</dbReference>
<feature type="transmembrane region" description="Helical" evidence="6">
    <location>
        <begin position="271"/>
        <end position="291"/>
    </location>
</feature>
<dbReference type="PROSITE" id="PS50109">
    <property type="entry name" value="HIS_KIN"/>
    <property type="match status" value="1"/>
</dbReference>
<feature type="transmembrane region" description="Helical" evidence="6">
    <location>
        <begin position="37"/>
        <end position="56"/>
    </location>
</feature>
<feature type="domain" description="Histidine kinase" evidence="7">
    <location>
        <begin position="323"/>
        <end position="508"/>
    </location>
</feature>
<dbReference type="InterPro" id="IPR050482">
    <property type="entry name" value="Sensor_HK_TwoCompSys"/>
</dbReference>
<dbReference type="OrthoDB" id="199946at2"/>
<sequence length="518" mass="58566">MERRYLARQGILVLSQACAVVFLCRMAADRSQSGLANTLPLILISLLFLDAAYISLKNLNNSRLLTQFSWLLLLAAWQFLFSLFGTDRVLHGIFYLLIPVTVLETIEFLQTFLFQGSAYRGQKTFLILLRITCCCSAAAYFLSVQAFSLALLLQSSAALGAGTILMLMHRKRILFFLNSQKKALIRSFLFVVLPFTCYILVFMDRARYLENMGSYLILMTSVVSVHSIVNGRRSDAPLSSALRGREAVFVLCLAAGTAGMVGYLTGLGMTGAVMVFHVLFLMIQCFQILLYHRTVHRGAENHYEYSLSQLKREERLREDFSNYLHDEILQDLLSIKNLAGKADRPDIKRLIAETADGLNRSIRVRMESYRPTLLKRLTLKENMQNMLDSLSADYGEKAGKIDFICENNIFLVEPYNVMIYRILRELVTNALKHAQAAEIQAELSQQRGKILLEVADNGKGYEQEEYRHQDHRGLDSILEQVGMLGGTMQIRSGKGAGTRITIAMEMKGEDSYQSFIGR</sequence>
<evidence type="ECO:0000313" key="8">
    <source>
        <dbReference type="EMBL" id="SHF44022.1"/>
    </source>
</evidence>
<dbReference type="Pfam" id="PF02518">
    <property type="entry name" value="HATPase_c"/>
    <property type="match status" value="1"/>
</dbReference>
<evidence type="ECO:0000256" key="6">
    <source>
        <dbReference type="SAM" id="Phobius"/>
    </source>
</evidence>
<keyword evidence="3" id="KW-0808">Transferase</keyword>
<reference evidence="8 9" key="1">
    <citation type="submission" date="2016-11" db="EMBL/GenBank/DDBJ databases">
        <authorList>
            <person name="Jaros S."/>
            <person name="Januszkiewicz K."/>
            <person name="Wedrychowicz H."/>
        </authorList>
    </citation>
    <scope>NUCLEOTIDE SEQUENCE [LARGE SCALE GENOMIC DNA]</scope>
    <source>
        <strain evidence="8 9">DSM 17459</strain>
    </source>
</reference>
<feature type="transmembrane region" description="Helical" evidence="6">
    <location>
        <begin position="125"/>
        <end position="143"/>
    </location>
</feature>
<keyword evidence="6" id="KW-1133">Transmembrane helix</keyword>
<protein>
    <recommendedName>
        <fullName evidence="2">histidine kinase</fullName>
        <ecNumber evidence="2">2.7.13.3</ecNumber>
    </recommendedName>
</protein>
<dbReference type="AlphaFoldDB" id="A0A1M5BP77"/>
<gene>
    <name evidence="8" type="ORF">SAMN02745158_03748</name>
</gene>
<evidence type="ECO:0000313" key="9">
    <source>
        <dbReference type="Proteomes" id="UP000184245"/>
    </source>
</evidence>
<dbReference type="SMART" id="SM00387">
    <property type="entry name" value="HATPase_c"/>
    <property type="match status" value="1"/>
</dbReference>
<name>A0A1M5BP77_9CLOT</name>
<dbReference type="GO" id="GO:0004673">
    <property type="term" value="F:protein histidine kinase activity"/>
    <property type="evidence" value="ECO:0007669"/>
    <property type="project" value="UniProtKB-EC"/>
</dbReference>
<dbReference type="RefSeq" id="WP_072854298.1">
    <property type="nucleotide sequence ID" value="NZ_FQVI01000028.1"/>
</dbReference>
<keyword evidence="9" id="KW-1185">Reference proteome</keyword>
<organism evidence="8 9">
    <name type="scientific">Lactonifactor longoviformis DSM 17459</name>
    <dbReference type="NCBI Taxonomy" id="1122155"/>
    <lineage>
        <taxon>Bacteria</taxon>
        <taxon>Bacillati</taxon>
        <taxon>Bacillota</taxon>
        <taxon>Clostridia</taxon>
        <taxon>Eubacteriales</taxon>
        <taxon>Clostridiaceae</taxon>
        <taxon>Lactonifactor</taxon>
    </lineage>
</organism>
<dbReference type="InterPro" id="IPR003594">
    <property type="entry name" value="HATPase_dom"/>
</dbReference>
<dbReference type="GO" id="GO:0000160">
    <property type="term" value="P:phosphorelay signal transduction system"/>
    <property type="evidence" value="ECO:0007669"/>
    <property type="project" value="UniProtKB-KW"/>
</dbReference>
<feature type="transmembrane region" description="Helical" evidence="6">
    <location>
        <begin position="247"/>
        <end position="265"/>
    </location>
</feature>
<dbReference type="Proteomes" id="UP000184245">
    <property type="component" value="Unassembled WGS sequence"/>
</dbReference>
<comment type="catalytic activity">
    <reaction evidence="1">
        <text>ATP + protein L-histidine = ADP + protein N-phospho-L-histidine.</text>
        <dbReference type="EC" id="2.7.13.3"/>
    </reaction>
</comment>
<feature type="transmembrane region" description="Helical" evidence="6">
    <location>
        <begin position="149"/>
        <end position="168"/>
    </location>
</feature>
<dbReference type="CDD" id="cd16917">
    <property type="entry name" value="HATPase_UhpB-NarQ-NarX-like"/>
    <property type="match status" value="1"/>
</dbReference>
<dbReference type="InterPro" id="IPR036890">
    <property type="entry name" value="HATPase_C_sf"/>
</dbReference>
<keyword evidence="6" id="KW-0812">Transmembrane</keyword>
<evidence type="ECO:0000256" key="1">
    <source>
        <dbReference type="ARBA" id="ARBA00000085"/>
    </source>
</evidence>
<dbReference type="EMBL" id="FQVI01000028">
    <property type="protein sequence ID" value="SHF44022.1"/>
    <property type="molecule type" value="Genomic_DNA"/>
</dbReference>
<keyword evidence="6" id="KW-0472">Membrane</keyword>
<dbReference type="STRING" id="1122155.SAMN02745158_03748"/>
<evidence type="ECO:0000256" key="2">
    <source>
        <dbReference type="ARBA" id="ARBA00012438"/>
    </source>
</evidence>
<dbReference type="PANTHER" id="PTHR24421">
    <property type="entry name" value="NITRATE/NITRITE SENSOR PROTEIN NARX-RELATED"/>
    <property type="match status" value="1"/>
</dbReference>